<dbReference type="AlphaFoldDB" id="A0A979FP38"/>
<evidence type="ECO:0000259" key="2">
    <source>
        <dbReference type="PROSITE" id="PS50158"/>
    </source>
</evidence>
<keyword evidence="1" id="KW-0862">Zinc</keyword>
<dbReference type="GO" id="GO:0008270">
    <property type="term" value="F:zinc ion binding"/>
    <property type="evidence" value="ECO:0007669"/>
    <property type="project" value="UniProtKB-KW"/>
</dbReference>
<dbReference type="GO" id="GO:0003676">
    <property type="term" value="F:nucleic acid binding"/>
    <property type="evidence" value="ECO:0007669"/>
    <property type="project" value="InterPro"/>
</dbReference>
<evidence type="ECO:0000313" key="4">
    <source>
        <dbReference type="RefSeq" id="XP_047738242.1"/>
    </source>
</evidence>
<keyword evidence="1" id="KW-0863">Zinc-finger</keyword>
<keyword evidence="3" id="KW-1185">Reference proteome</keyword>
<dbReference type="PROSITE" id="PS50158">
    <property type="entry name" value="ZF_CCHC"/>
    <property type="match status" value="1"/>
</dbReference>
<feature type="domain" description="CCHC-type" evidence="2">
    <location>
        <begin position="10"/>
        <end position="27"/>
    </location>
</feature>
<keyword evidence="1" id="KW-0479">Metal-binding</keyword>
<dbReference type="InterPro" id="IPR036875">
    <property type="entry name" value="Znf_CCHC_sf"/>
</dbReference>
<dbReference type="SUPFAM" id="SSF57756">
    <property type="entry name" value="Retrovirus zinc finger-like domains"/>
    <property type="match status" value="1"/>
</dbReference>
<dbReference type="GeneID" id="108668484"/>
<name>A0A979FP38_HYAAZ</name>
<sequence length="147" mass="16563">MGPKKKPKKRRCSSCNRFGHYTEDCQEEADLDVATTSLTSQISESLTGVVSMLEQHTTESSIEETEDSSSRVWNSAISCSRSGVRGVVWYSARGQKNTGSARLQLQSTRLARKDPKSATCRLFSVHLVWRPWLKLPCLPHNTYSRQL</sequence>
<accession>A0A979FP38</accession>
<dbReference type="RefSeq" id="XP_047738242.1">
    <property type="nucleotide sequence ID" value="XM_047882286.1"/>
</dbReference>
<gene>
    <name evidence="4" type="primary">LOC108668484</name>
</gene>
<proteinExistence type="predicted"/>
<dbReference type="Proteomes" id="UP000694843">
    <property type="component" value="Unplaced"/>
</dbReference>
<evidence type="ECO:0000256" key="1">
    <source>
        <dbReference type="PROSITE-ProRule" id="PRU00047"/>
    </source>
</evidence>
<evidence type="ECO:0000313" key="3">
    <source>
        <dbReference type="Proteomes" id="UP000694843"/>
    </source>
</evidence>
<protein>
    <submittedName>
        <fullName evidence="4">Uncharacterized protein LOC108668484 isoform X1</fullName>
    </submittedName>
</protein>
<organism evidence="3 4">
    <name type="scientific">Hyalella azteca</name>
    <name type="common">Amphipod</name>
    <dbReference type="NCBI Taxonomy" id="294128"/>
    <lineage>
        <taxon>Eukaryota</taxon>
        <taxon>Metazoa</taxon>
        <taxon>Ecdysozoa</taxon>
        <taxon>Arthropoda</taxon>
        <taxon>Crustacea</taxon>
        <taxon>Multicrustacea</taxon>
        <taxon>Malacostraca</taxon>
        <taxon>Eumalacostraca</taxon>
        <taxon>Peracarida</taxon>
        <taxon>Amphipoda</taxon>
        <taxon>Senticaudata</taxon>
        <taxon>Talitrida</taxon>
        <taxon>Talitroidea</taxon>
        <taxon>Hyalellidae</taxon>
        <taxon>Hyalella</taxon>
    </lineage>
</organism>
<dbReference type="InterPro" id="IPR001878">
    <property type="entry name" value="Znf_CCHC"/>
</dbReference>
<reference evidence="4" key="1">
    <citation type="submission" date="2025-08" db="UniProtKB">
        <authorList>
            <consortium name="RefSeq"/>
        </authorList>
    </citation>
    <scope>IDENTIFICATION</scope>
    <source>
        <tissue evidence="4">Whole organism</tissue>
    </source>
</reference>